<evidence type="ECO:0000256" key="1">
    <source>
        <dbReference type="SAM" id="MobiDB-lite"/>
    </source>
</evidence>
<proteinExistence type="predicted"/>
<dbReference type="EMBL" id="JAVHNS010000001">
    <property type="protein sequence ID" value="KAK6362992.1"/>
    <property type="molecule type" value="Genomic_DNA"/>
</dbReference>
<dbReference type="AlphaFoldDB" id="A0AAV9VNK6"/>
<name>A0AAV9VNK6_9PEZI</name>
<comment type="caution">
    <text evidence="2">The sequence shown here is derived from an EMBL/GenBank/DDBJ whole genome shotgun (WGS) entry which is preliminary data.</text>
</comment>
<sequence>MGTYRRDSVASLTNFRAALPKSATDCVSEKSKETGFSSLVDNRRVAVFGWGAGLLLSFGSSPHCCSAIDRFQGQAEAPNTYRVRTTSIASDGKRKRQEGTREATKSVGRDG</sequence>
<feature type="region of interest" description="Disordered" evidence="1">
    <location>
        <begin position="82"/>
        <end position="111"/>
    </location>
</feature>
<organism evidence="2 3">
    <name type="scientific">Orbilia blumenaviensis</name>
    <dbReference type="NCBI Taxonomy" id="1796055"/>
    <lineage>
        <taxon>Eukaryota</taxon>
        <taxon>Fungi</taxon>
        <taxon>Dikarya</taxon>
        <taxon>Ascomycota</taxon>
        <taxon>Pezizomycotina</taxon>
        <taxon>Orbiliomycetes</taxon>
        <taxon>Orbiliales</taxon>
        <taxon>Orbiliaceae</taxon>
        <taxon>Orbilia</taxon>
    </lineage>
</organism>
<keyword evidence="3" id="KW-1185">Reference proteome</keyword>
<feature type="compositionally biased region" description="Basic and acidic residues" evidence="1">
    <location>
        <begin position="97"/>
        <end position="111"/>
    </location>
</feature>
<dbReference type="Proteomes" id="UP001373714">
    <property type="component" value="Unassembled WGS sequence"/>
</dbReference>
<evidence type="ECO:0000313" key="2">
    <source>
        <dbReference type="EMBL" id="KAK6362992.1"/>
    </source>
</evidence>
<gene>
    <name evidence="2" type="ORF">TWF730_000439</name>
</gene>
<reference evidence="2 3" key="1">
    <citation type="submission" date="2019-10" db="EMBL/GenBank/DDBJ databases">
        <authorList>
            <person name="Palmer J.M."/>
        </authorList>
    </citation>
    <scope>NUCLEOTIDE SEQUENCE [LARGE SCALE GENOMIC DNA]</scope>
    <source>
        <strain evidence="2 3">TWF730</strain>
    </source>
</reference>
<evidence type="ECO:0000313" key="3">
    <source>
        <dbReference type="Proteomes" id="UP001373714"/>
    </source>
</evidence>
<protein>
    <submittedName>
        <fullName evidence="2">Uncharacterized protein</fullName>
    </submittedName>
</protein>
<accession>A0AAV9VNK6</accession>